<dbReference type="EMBL" id="AZCV01000005">
    <property type="protein sequence ID" value="KRK37389.1"/>
    <property type="molecule type" value="Genomic_DNA"/>
</dbReference>
<comment type="caution">
    <text evidence="2">The sequence shown here is derived from an EMBL/GenBank/DDBJ whole genome shotgun (WGS) entry which is preliminary data.</text>
</comment>
<dbReference type="PATRIC" id="fig|1423722.3.peg.1292"/>
<dbReference type="Gene3D" id="3.50.4.20">
    <property type="match status" value="1"/>
</dbReference>
<evidence type="ECO:0000313" key="3">
    <source>
        <dbReference type="Proteomes" id="UP000050909"/>
    </source>
</evidence>
<evidence type="ECO:0000313" key="2">
    <source>
        <dbReference type="EMBL" id="KRK37389.1"/>
    </source>
</evidence>
<feature type="region of interest" description="Disordered" evidence="1">
    <location>
        <begin position="121"/>
        <end position="164"/>
    </location>
</feature>
<gene>
    <name evidence="2" type="ORF">FC62_GL001267</name>
</gene>
<evidence type="ECO:0008006" key="4">
    <source>
        <dbReference type="Google" id="ProtNLM"/>
    </source>
</evidence>
<protein>
    <recommendedName>
        <fullName evidence="4">Transcriptional regulator</fullName>
    </recommendedName>
</protein>
<keyword evidence="3" id="KW-1185">Reference proteome</keyword>
<reference evidence="2 3" key="1">
    <citation type="journal article" date="2015" name="Genome Announc.">
        <title>Expanding the biotechnology potential of lactobacilli through comparative genomics of 213 strains and associated genera.</title>
        <authorList>
            <person name="Sun Z."/>
            <person name="Harris H.M."/>
            <person name="McCann A."/>
            <person name="Guo C."/>
            <person name="Argimon S."/>
            <person name="Zhang W."/>
            <person name="Yang X."/>
            <person name="Jeffery I.B."/>
            <person name="Cooney J.C."/>
            <person name="Kagawa T.F."/>
            <person name="Liu W."/>
            <person name="Song Y."/>
            <person name="Salvetti E."/>
            <person name="Wrobel A."/>
            <person name="Rasinkangas P."/>
            <person name="Parkhill J."/>
            <person name="Rea M.C."/>
            <person name="O'Sullivan O."/>
            <person name="Ritari J."/>
            <person name="Douillard F.P."/>
            <person name="Paul Ross R."/>
            <person name="Yang R."/>
            <person name="Briner A.E."/>
            <person name="Felis G.E."/>
            <person name="de Vos W.M."/>
            <person name="Barrangou R."/>
            <person name="Klaenhammer T.R."/>
            <person name="Caufield P.W."/>
            <person name="Cui Y."/>
            <person name="Zhang H."/>
            <person name="O'Toole P.W."/>
        </authorList>
    </citation>
    <scope>NUCLEOTIDE SEQUENCE [LARGE SCALE GENOMIC DNA]</scope>
    <source>
        <strain evidence="2 3">DSM 20534</strain>
    </source>
</reference>
<feature type="compositionally biased region" description="Basic residues" evidence="1">
    <location>
        <begin position="147"/>
        <end position="156"/>
    </location>
</feature>
<dbReference type="InterPro" id="IPR009370">
    <property type="entry name" value="YutD-like"/>
</dbReference>
<sequence length="164" mass="19090">MSNQEENKVKVRHAPADVVLVSPEFVVINQLKYRVVTNYRNALDSELLKLKFDPFLDKYDYLVGDVSSDKLRLKGFFKGTSNKINLDKRVETIEDYIYEYLNPGVAFFVLESLTPKKIKVPARNKKRHNEQPVKKTNLTGKVAEKTTKRRRHSFVIKKRDTSES</sequence>
<accession>A0A0R1GTB7</accession>
<proteinExistence type="predicted"/>
<dbReference type="Pfam" id="PF06265">
    <property type="entry name" value="YutD-like"/>
    <property type="match status" value="1"/>
</dbReference>
<dbReference type="Proteomes" id="UP000050909">
    <property type="component" value="Unassembled WGS sequence"/>
</dbReference>
<name>A0A0R1GTB7_9LACO</name>
<dbReference type="AlphaFoldDB" id="A0A0R1GTB7"/>
<dbReference type="RefSeq" id="WP_056946445.1">
    <property type="nucleotide sequence ID" value="NZ_AZCV01000005.1"/>
</dbReference>
<organism evidence="2 3">
    <name type="scientific">Amylolactobacillus amylotrophicus DSM 20534</name>
    <dbReference type="NCBI Taxonomy" id="1423722"/>
    <lineage>
        <taxon>Bacteria</taxon>
        <taxon>Bacillati</taxon>
        <taxon>Bacillota</taxon>
        <taxon>Bacilli</taxon>
        <taxon>Lactobacillales</taxon>
        <taxon>Lactobacillaceae</taxon>
        <taxon>Amylolactobacillus</taxon>
    </lineage>
</organism>
<evidence type="ECO:0000256" key="1">
    <source>
        <dbReference type="SAM" id="MobiDB-lite"/>
    </source>
</evidence>
<dbReference type="InterPro" id="IPR038141">
    <property type="entry name" value="YutD-like_sf"/>
</dbReference>